<dbReference type="Proteomes" id="UP000007799">
    <property type="component" value="Unassembled WGS sequence"/>
</dbReference>
<dbReference type="GeneID" id="16068301"/>
<dbReference type="GO" id="GO:0005975">
    <property type="term" value="P:carbohydrate metabolic process"/>
    <property type="evidence" value="ECO:0007669"/>
    <property type="project" value="InterPro"/>
</dbReference>
<feature type="region of interest" description="Disordered" evidence="8">
    <location>
        <begin position="696"/>
        <end position="717"/>
    </location>
</feature>
<gene>
    <name evidence="9" type="ORF">PTSG_11280</name>
</gene>
<evidence type="ECO:0000256" key="4">
    <source>
        <dbReference type="ARBA" id="ARBA00023136"/>
    </source>
</evidence>
<dbReference type="Gene3D" id="2.10.50.10">
    <property type="entry name" value="Tumor Necrosis Factor Receptor, subunit A, domain 2"/>
    <property type="match status" value="2"/>
</dbReference>
<dbReference type="RefSeq" id="XP_004987778.1">
    <property type="nucleotide sequence ID" value="XM_004987721.1"/>
</dbReference>
<evidence type="ECO:0000313" key="9">
    <source>
        <dbReference type="EMBL" id="EGD81244.1"/>
    </source>
</evidence>
<proteinExistence type="predicted"/>
<sequence length="881" mass="94901">MHQAPLSTATNATSANTQAEFHRAVSAPSFDCNEPCMGASTEMCGAANRMNIIRANCYGTPVPTGHACLSAATKELPFCNTSLSIGARLDDLIGRLSLQEMAGLIGPDPVTSPCAFLDYGVKRLDIPPYLHLVETNTAVVSACIISQDKCATTFIAPTGLGATVVSTEMRAFNDLNWHRGGGVLQKIVLTDPCLSGECAAADVTGCQDGTDKKYKKMTAGFKHFDAHSVETNRMAFNGNMSTFDFWDTETAVRFAHMVNANKHACDPVDAVAKTLNGGADMELWGTYCTKNSHLGQAVQQNRTTVHTVHNALRQASMSARPADPSLTSNNGRCISEYPDGEYELAHAPHLLTPSALPGPSASLAGRSLSVSGNAVRDRVCVSCTLGMEYQPLPERASCFPTSVCEEPFIETIPPTLTTDRLCSCDTLTCNKLVTQLFEEMVCAKPTDEQLDVVLDVCCSNQGEDCIRDTIRQMDAYEARHSCPGCTDTCECSAGFILRTRAPTSTSNTKCEPCPIGTTDHDRNPLTACQPCLYGHYVPAGSIGSCKQFLCPAGTADLDRRNASTRRVRRARLAWTLPPSLAQRDCTPVTECDLGYEEMVRPTIFTDRQCRRCIEALFYRDSNTDFSTRVCRPASLALPDGPHVPQQHVHLAPAHAHDAEPQASARRGRSACLTEYELVAPSLVNDRECQRVRTRARTRSMRCRRPRPRRTASAPPSATQLEFNALADTQSRHEAFEAALGTIIATVASINEDFTARLFNRSVSGDITVMAFTASPCEADAFLDDSSLWLHGNHLKASDAVGSWTITALLEEPLAAAVVVVVVVHAMATAATADEVVVVNVLAFLTSSSNSKEVVAVLLVGTHVLTIVGAMAGSSSCCNARQ</sequence>
<dbReference type="InParanoid" id="F2USY4"/>
<keyword evidence="3" id="KW-0378">Hydrolase</keyword>
<keyword evidence="4" id="KW-0472">Membrane</keyword>
<dbReference type="InterPro" id="IPR052491">
    <property type="entry name" value="TNFRSF10"/>
</dbReference>
<keyword evidence="5" id="KW-1015">Disulfide bond</keyword>
<dbReference type="EMBL" id="GL832996">
    <property type="protein sequence ID" value="EGD81244.1"/>
    <property type="molecule type" value="Genomic_DNA"/>
</dbReference>
<keyword evidence="6" id="KW-0675">Receptor</keyword>
<dbReference type="InterPro" id="IPR036962">
    <property type="entry name" value="Glyco_hydro_3_N_sf"/>
</dbReference>
<evidence type="ECO:0000313" key="10">
    <source>
        <dbReference type="Proteomes" id="UP000007799"/>
    </source>
</evidence>
<evidence type="ECO:0000256" key="6">
    <source>
        <dbReference type="ARBA" id="ARBA00023170"/>
    </source>
</evidence>
<dbReference type="PANTHER" id="PTHR46330:SF6">
    <property type="entry name" value="HEMATOPOIETIC DEATH RECEPTOR-RELATED"/>
    <property type="match status" value="1"/>
</dbReference>
<evidence type="ECO:0008006" key="11">
    <source>
        <dbReference type="Google" id="ProtNLM"/>
    </source>
</evidence>
<keyword evidence="10" id="KW-1185">Reference proteome</keyword>
<dbReference type="InterPro" id="IPR017853">
    <property type="entry name" value="GH"/>
</dbReference>
<dbReference type="GO" id="GO:0016020">
    <property type="term" value="C:membrane"/>
    <property type="evidence" value="ECO:0007669"/>
    <property type="project" value="UniProtKB-SubCell"/>
</dbReference>
<feature type="compositionally biased region" description="Basic residues" evidence="8">
    <location>
        <begin position="696"/>
        <end position="709"/>
    </location>
</feature>
<reference evidence="9" key="1">
    <citation type="submission" date="2009-08" db="EMBL/GenBank/DDBJ databases">
        <title>Annotation of Salpingoeca rosetta.</title>
        <authorList>
            <consortium name="The Broad Institute Genome Sequencing Platform"/>
            <person name="Russ C."/>
            <person name="Cuomo C."/>
            <person name="Burger G."/>
            <person name="Gray M.W."/>
            <person name="Holland P.W.H."/>
            <person name="King N."/>
            <person name="Lang F.B.F."/>
            <person name="Roger A.J."/>
            <person name="Ruiz-Trillo I."/>
            <person name="Young S.K."/>
            <person name="Zeng Q."/>
            <person name="Gargeya S."/>
            <person name="Alvarado L."/>
            <person name="Berlin A."/>
            <person name="Chapman S.B."/>
            <person name="Chen Z."/>
            <person name="Freedman E."/>
            <person name="Gellesch M."/>
            <person name="Goldberg J."/>
            <person name="Griggs A."/>
            <person name="Gujja S."/>
            <person name="Heilman E."/>
            <person name="Heiman D."/>
            <person name="Howarth C."/>
            <person name="Mehta T."/>
            <person name="Neiman D."/>
            <person name="Pearson M."/>
            <person name="Roberts A."/>
            <person name="Saif S."/>
            <person name="Shea T."/>
            <person name="Shenoy N."/>
            <person name="Sisk P."/>
            <person name="Stolte C."/>
            <person name="Sykes S."/>
            <person name="White J."/>
            <person name="Yandava C."/>
            <person name="Haas B."/>
            <person name="Nusbaum C."/>
            <person name="Birren B."/>
        </authorList>
    </citation>
    <scope>NUCLEOTIDE SEQUENCE [LARGE SCALE GENOMIC DNA]</scope>
    <source>
        <strain evidence="9">ATCC 50818</strain>
    </source>
</reference>
<accession>F2USY4</accession>
<keyword evidence="2" id="KW-0677">Repeat</keyword>
<dbReference type="GO" id="GO:0004553">
    <property type="term" value="F:hydrolase activity, hydrolyzing O-glycosyl compounds"/>
    <property type="evidence" value="ECO:0007669"/>
    <property type="project" value="InterPro"/>
</dbReference>
<evidence type="ECO:0000256" key="5">
    <source>
        <dbReference type="ARBA" id="ARBA00023157"/>
    </source>
</evidence>
<dbReference type="AlphaFoldDB" id="F2USY4"/>
<evidence type="ECO:0000256" key="3">
    <source>
        <dbReference type="ARBA" id="ARBA00022801"/>
    </source>
</evidence>
<dbReference type="PANTHER" id="PTHR46330">
    <property type="entry name" value="TUMOR NECROSIS FACTOR RECEPTOR SUPERFAMILY MEMBER 10B"/>
    <property type="match status" value="1"/>
</dbReference>
<keyword evidence="7" id="KW-0325">Glycoprotein</keyword>
<dbReference type="SUPFAM" id="SSF51445">
    <property type="entry name" value="(Trans)glycosidases"/>
    <property type="match status" value="1"/>
</dbReference>
<organism evidence="10">
    <name type="scientific">Salpingoeca rosetta (strain ATCC 50818 / BSB-021)</name>
    <dbReference type="NCBI Taxonomy" id="946362"/>
    <lineage>
        <taxon>Eukaryota</taxon>
        <taxon>Choanoflagellata</taxon>
        <taxon>Craspedida</taxon>
        <taxon>Salpingoecidae</taxon>
        <taxon>Salpingoeca</taxon>
    </lineage>
</organism>
<dbReference type="Gene3D" id="3.20.20.300">
    <property type="entry name" value="Glycoside hydrolase, family 3, N-terminal domain"/>
    <property type="match status" value="1"/>
</dbReference>
<protein>
    <recommendedName>
        <fullName evidence="11">TNFR-Cys domain-containing protein</fullName>
    </recommendedName>
</protein>
<evidence type="ECO:0000256" key="2">
    <source>
        <dbReference type="ARBA" id="ARBA00022737"/>
    </source>
</evidence>
<evidence type="ECO:0000256" key="7">
    <source>
        <dbReference type="ARBA" id="ARBA00023180"/>
    </source>
</evidence>
<evidence type="ECO:0000256" key="8">
    <source>
        <dbReference type="SAM" id="MobiDB-lite"/>
    </source>
</evidence>
<name>F2USY4_SALR5</name>
<dbReference type="OrthoDB" id="2123594at2759"/>
<evidence type="ECO:0000256" key="1">
    <source>
        <dbReference type="ARBA" id="ARBA00004370"/>
    </source>
</evidence>
<comment type="subcellular location">
    <subcellularLocation>
        <location evidence="1">Membrane</location>
    </subcellularLocation>
</comment>